<dbReference type="Proteomes" id="UP000006381">
    <property type="component" value="Chromosome"/>
</dbReference>
<gene>
    <name evidence="2" type="ordered locus">LBA1187</name>
</gene>
<dbReference type="eggNOG" id="ENOG50309R6">
    <property type="taxonomic scope" value="Bacteria"/>
</dbReference>
<keyword evidence="1" id="KW-1133">Transmembrane helix</keyword>
<feature type="transmembrane region" description="Helical" evidence="1">
    <location>
        <begin position="162"/>
        <end position="183"/>
    </location>
</feature>
<evidence type="ECO:0000313" key="3">
    <source>
        <dbReference type="Proteomes" id="UP000006381"/>
    </source>
</evidence>
<evidence type="ECO:0000313" key="2">
    <source>
        <dbReference type="EMBL" id="AAV43023.1"/>
    </source>
</evidence>
<evidence type="ECO:0000256" key="1">
    <source>
        <dbReference type="SAM" id="Phobius"/>
    </source>
</evidence>
<keyword evidence="3" id="KW-1185">Reference proteome</keyword>
<dbReference type="BioCyc" id="LACI272621:G1G49-1174-MONOMER"/>
<dbReference type="STRING" id="272621.LBA1187"/>
<keyword evidence="1" id="KW-0472">Membrane</keyword>
<dbReference type="EMBL" id="CP000033">
    <property type="protein sequence ID" value="AAV43023.1"/>
    <property type="molecule type" value="Genomic_DNA"/>
</dbReference>
<dbReference type="OrthoDB" id="2323775at2"/>
<feature type="transmembrane region" description="Helical" evidence="1">
    <location>
        <begin position="204"/>
        <end position="225"/>
    </location>
</feature>
<feature type="transmembrane region" description="Helical" evidence="1">
    <location>
        <begin position="245"/>
        <end position="269"/>
    </location>
</feature>
<feature type="transmembrane region" description="Helical" evidence="1">
    <location>
        <begin position="118"/>
        <end position="142"/>
    </location>
</feature>
<name>Q5FJV1_LACAC</name>
<feature type="transmembrane region" description="Helical" evidence="1">
    <location>
        <begin position="59"/>
        <end position="85"/>
    </location>
</feature>
<dbReference type="RefSeq" id="WP_011254375.1">
    <property type="nucleotide sequence ID" value="NC_006814.3"/>
</dbReference>
<dbReference type="KEGG" id="lac:LBA1187"/>
<keyword evidence="1" id="KW-0812">Transmembrane</keyword>
<sequence length="276" mass="31563">MTNFNTLFNRMFQEKSKSVYLIYLIQAFASLCFTIMLTFSARNQRPELVFGSTHESTNIVVMFLLMFAIMMLITSFVANFVYWIISSVKNEKINRSQTWRLIPISDTKFLLSNFGTAFFSYIWLGVLETATIIITFLPLLLSSNEIKEEIQRSNFNLNTQDWGQLLGSLMMMILLGYAWYAVVSLINLSSRSIMDFLPNGSSKALMFLVRLIIIIMVIWVLSYAASTMFSIIGQFTPFEFSDSNLGVGTTVLEFLAFDIVITLIDILLLNKFVEAK</sequence>
<feature type="transmembrane region" description="Helical" evidence="1">
    <location>
        <begin position="20"/>
        <end position="39"/>
    </location>
</feature>
<accession>Q5FJV1</accession>
<protein>
    <submittedName>
        <fullName evidence="2">Uncharacterized protein</fullName>
    </submittedName>
</protein>
<dbReference type="AlphaFoldDB" id="Q5FJV1"/>
<organism evidence="3">
    <name type="scientific">Lactobacillus acidophilus (strain ATCC 700396 / NCK56 / N2 / NCFM)</name>
    <dbReference type="NCBI Taxonomy" id="272621"/>
    <lineage>
        <taxon>Bacteria</taxon>
        <taxon>Bacillati</taxon>
        <taxon>Bacillota</taxon>
        <taxon>Bacilli</taxon>
        <taxon>Lactobacillales</taxon>
        <taxon>Lactobacillaceae</taxon>
        <taxon>Lactobacillus</taxon>
    </lineage>
</organism>
<dbReference type="PATRIC" id="fig|272621.13.peg.1126"/>
<dbReference type="HOGENOM" id="CLU_086326_0_0_9"/>
<reference evidence="2 3" key="1">
    <citation type="journal article" date="2005" name="Proc. Natl. Acad. Sci. U.S.A.">
        <title>Complete genome sequence of the probiotic lactic acid bacterium Lactobacillus acidophilus NCFM.</title>
        <authorList>
            <person name="Altermann E."/>
            <person name="Russell W.M."/>
            <person name="Azcarate-Peril M.A."/>
            <person name="Barrangou R."/>
            <person name="Buck B.L."/>
            <person name="McAuliffe O."/>
            <person name="Souther N."/>
            <person name="Dobson A."/>
            <person name="Duong T."/>
            <person name="Callanan M."/>
            <person name="Lick S."/>
            <person name="Hamrick A."/>
            <person name="Cano R."/>
            <person name="Klaenhammer T.R."/>
        </authorList>
    </citation>
    <scope>NUCLEOTIDE SEQUENCE [LARGE SCALE GENOMIC DNA]</scope>
    <source>
        <strain evidence="3">ATCC 700396 / NCK56 / N2 / NCFM</strain>
    </source>
</reference>
<proteinExistence type="predicted"/>